<sequence>MAVARDGVSNSSDAALLDHSSSGQTHNSGKWYMYVIPIIALCIVAGIVIALNTFRRQRHHRSIPTANTAIHIRQSRVSEITRELLDTIPIVKFKSPSSCEKREQSDIEAGDYRDFGRQETGTEGQRRRTNNNSFQTAEVARGTTILPRSREDVDYFRPSCPICAEAFADGEDLRVVPCSHRFHARCVDPWFLARSSTCPMCRSDVVLSRSVARDNPVTKNEHNRAEQV</sequence>
<feature type="transmembrane region" description="Helical" evidence="14">
    <location>
        <begin position="31"/>
        <end position="51"/>
    </location>
</feature>
<gene>
    <name evidence="16" type="ORF">BJY01DRAFT_246514</name>
</gene>
<comment type="subcellular location">
    <subcellularLocation>
        <location evidence="2">Membrane</location>
        <topology evidence="2">Multi-pass membrane protein</topology>
    </subcellularLocation>
</comment>
<evidence type="ECO:0000256" key="4">
    <source>
        <dbReference type="ARBA" id="ARBA00022679"/>
    </source>
</evidence>
<dbReference type="EC" id="2.3.2.27" evidence="3"/>
<dbReference type="PANTHER" id="PTHR45977:SF4">
    <property type="entry name" value="RING-TYPE DOMAIN-CONTAINING PROTEIN"/>
    <property type="match status" value="1"/>
</dbReference>
<dbReference type="InterPro" id="IPR013083">
    <property type="entry name" value="Znf_RING/FYVE/PHD"/>
</dbReference>
<evidence type="ECO:0000256" key="8">
    <source>
        <dbReference type="ARBA" id="ARBA00022786"/>
    </source>
</evidence>
<keyword evidence="17" id="KW-1185">Reference proteome</keyword>
<keyword evidence="9" id="KW-0862">Zinc</keyword>
<dbReference type="InterPro" id="IPR001841">
    <property type="entry name" value="Znf_RING"/>
</dbReference>
<evidence type="ECO:0000256" key="11">
    <source>
        <dbReference type="ARBA" id="ARBA00023136"/>
    </source>
</evidence>
<keyword evidence="7 12" id="KW-0863">Zinc-finger</keyword>
<proteinExistence type="predicted"/>
<comment type="catalytic activity">
    <reaction evidence="1">
        <text>S-ubiquitinyl-[E2 ubiquitin-conjugating enzyme]-L-cysteine + [acceptor protein]-L-lysine = [E2 ubiquitin-conjugating enzyme]-L-cysteine + N(6)-ubiquitinyl-[acceptor protein]-L-lysine.</text>
        <dbReference type="EC" id="2.3.2.27"/>
    </reaction>
</comment>
<accession>A0ABR4K7A7</accession>
<dbReference type="EMBL" id="JBFXLU010000051">
    <property type="protein sequence ID" value="KAL2848190.1"/>
    <property type="molecule type" value="Genomic_DNA"/>
</dbReference>
<evidence type="ECO:0000256" key="7">
    <source>
        <dbReference type="ARBA" id="ARBA00022771"/>
    </source>
</evidence>
<keyword evidence="11 14" id="KW-0472">Membrane</keyword>
<evidence type="ECO:0000256" key="1">
    <source>
        <dbReference type="ARBA" id="ARBA00000900"/>
    </source>
</evidence>
<evidence type="ECO:0000256" key="5">
    <source>
        <dbReference type="ARBA" id="ARBA00022692"/>
    </source>
</evidence>
<evidence type="ECO:0000256" key="2">
    <source>
        <dbReference type="ARBA" id="ARBA00004141"/>
    </source>
</evidence>
<feature type="region of interest" description="Disordered" evidence="13">
    <location>
        <begin position="110"/>
        <end position="133"/>
    </location>
</feature>
<evidence type="ECO:0000256" key="13">
    <source>
        <dbReference type="SAM" id="MobiDB-lite"/>
    </source>
</evidence>
<evidence type="ECO:0000259" key="15">
    <source>
        <dbReference type="PROSITE" id="PS50089"/>
    </source>
</evidence>
<evidence type="ECO:0000256" key="9">
    <source>
        <dbReference type="ARBA" id="ARBA00022833"/>
    </source>
</evidence>
<dbReference type="Pfam" id="PF13639">
    <property type="entry name" value="zf-RING_2"/>
    <property type="match status" value="1"/>
</dbReference>
<keyword evidence="6" id="KW-0479">Metal-binding</keyword>
<feature type="compositionally biased region" description="Low complexity" evidence="13">
    <location>
        <begin position="9"/>
        <end position="22"/>
    </location>
</feature>
<feature type="domain" description="RING-type" evidence="15">
    <location>
        <begin position="160"/>
        <end position="202"/>
    </location>
</feature>
<comment type="caution">
    <text evidence="16">The sequence shown here is derived from an EMBL/GenBank/DDBJ whole genome shotgun (WGS) entry which is preliminary data.</text>
</comment>
<evidence type="ECO:0000256" key="6">
    <source>
        <dbReference type="ARBA" id="ARBA00022723"/>
    </source>
</evidence>
<reference evidence="16 17" key="1">
    <citation type="submission" date="2024-07" db="EMBL/GenBank/DDBJ databases">
        <title>Section-level genome sequencing and comparative genomics of Aspergillus sections Usti and Cavernicolus.</title>
        <authorList>
            <consortium name="Lawrence Berkeley National Laboratory"/>
            <person name="Nybo J.L."/>
            <person name="Vesth T.C."/>
            <person name="Theobald S."/>
            <person name="Frisvad J.C."/>
            <person name="Larsen T.O."/>
            <person name="Kjaerboelling I."/>
            <person name="Rothschild-Mancinelli K."/>
            <person name="Lyhne E.K."/>
            <person name="Kogle M.E."/>
            <person name="Barry K."/>
            <person name="Clum A."/>
            <person name="Na H."/>
            <person name="Ledsgaard L."/>
            <person name="Lin J."/>
            <person name="Lipzen A."/>
            <person name="Kuo A."/>
            <person name="Riley R."/>
            <person name="Mondo S."/>
            <person name="Labutti K."/>
            <person name="Haridas S."/>
            <person name="Pangalinan J."/>
            <person name="Salamov A.A."/>
            <person name="Simmons B.A."/>
            <person name="Magnuson J.K."/>
            <person name="Chen J."/>
            <person name="Drula E."/>
            <person name="Henrissat B."/>
            <person name="Wiebenga A."/>
            <person name="Lubbers R.J."/>
            <person name="Gomes A.C."/>
            <person name="Makela M.R."/>
            <person name="Stajich J."/>
            <person name="Grigoriev I.V."/>
            <person name="Mortensen U.H."/>
            <person name="De Vries R.P."/>
            <person name="Baker S.E."/>
            <person name="Andersen M.R."/>
        </authorList>
    </citation>
    <scope>NUCLEOTIDE SEQUENCE [LARGE SCALE GENOMIC DNA]</scope>
    <source>
        <strain evidence="16 17">CBS 123904</strain>
    </source>
</reference>
<keyword evidence="5 14" id="KW-0812">Transmembrane</keyword>
<dbReference type="SUPFAM" id="SSF57850">
    <property type="entry name" value="RING/U-box"/>
    <property type="match status" value="1"/>
</dbReference>
<evidence type="ECO:0000256" key="12">
    <source>
        <dbReference type="PROSITE-ProRule" id="PRU00175"/>
    </source>
</evidence>
<evidence type="ECO:0000256" key="14">
    <source>
        <dbReference type="SAM" id="Phobius"/>
    </source>
</evidence>
<dbReference type="PROSITE" id="PS50089">
    <property type="entry name" value="ZF_RING_2"/>
    <property type="match status" value="1"/>
</dbReference>
<evidence type="ECO:0000256" key="10">
    <source>
        <dbReference type="ARBA" id="ARBA00022989"/>
    </source>
</evidence>
<keyword evidence="8" id="KW-0833">Ubl conjugation pathway</keyword>
<dbReference type="CDD" id="cd16454">
    <property type="entry name" value="RING-H2_PA-TM-RING"/>
    <property type="match status" value="1"/>
</dbReference>
<evidence type="ECO:0000313" key="17">
    <source>
        <dbReference type="Proteomes" id="UP001610446"/>
    </source>
</evidence>
<keyword evidence="4" id="KW-0808">Transferase</keyword>
<name>A0ABR4K7A7_9EURO</name>
<dbReference type="Proteomes" id="UP001610446">
    <property type="component" value="Unassembled WGS sequence"/>
</dbReference>
<dbReference type="Gene3D" id="3.30.40.10">
    <property type="entry name" value="Zinc/RING finger domain, C3HC4 (zinc finger)"/>
    <property type="match status" value="1"/>
</dbReference>
<dbReference type="PANTHER" id="PTHR45977">
    <property type="entry name" value="TARGET OF ERK KINASE MPK-1"/>
    <property type="match status" value="1"/>
</dbReference>
<keyword evidence="10 14" id="KW-1133">Transmembrane helix</keyword>
<dbReference type="SMART" id="SM00184">
    <property type="entry name" value="RING"/>
    <property type="match status" value="1"/>
</dbReference>
<organism evidence="16 17">
    <name type="scientific">Aspergillus pseudoustus</name>
    <dbReference type="NCBI Taxonomy" id="1810923"/>
    <lineage>
        <taxon>Eukaryota</taxon>
        <taxon>Fungi</taxon>
        <taxon>Dikarya</taxon>
        <taxon>Ascomycota</taxon>
        <taxon>Pezizomycotina</taxon>
        <taxon>Eurotiomycetes</taxon>
        <taxon>Eurotiomycetidae</taxon>
        <taxon>Eurotiales</taxon>
        <taxon>Aspergillaceae</taxon>
        <taxon>Aspergillus</taxon>
        <taxon>Aspergillus subgen. Nidulantes</taxon>
    </lineage>
</organism>
<evidence type="ECO:0000313" key="16">
    <source>
        <dbReference type="EMBL" id="KAL2848190.1"/>
    </source>
</evidence>
<feature type="region of interest" description="Disordered" evidence="13">
    <location>
        <begin position="1"/>
        <end position="24"/>
    </location>
</feature>
<protein>
    <recommendedName>
        <fullName evidence="3">RING-type E3 ubiquitin transferase</fullName>
        <ecNumber evidence="3">2.3.2.27</ecNumber>
    </recommendedName>
</protein>
<evidence type="ECO:0000256" key="3">
    <source>
        <dbReference type="ARBA" id="ARBA00012483"/>
    </source>
</evidence>